<dbReference type="Proteomes" id="UP000070248">
    <property type="component" value="Unassembled WGS sequence"/>
</dbReference>
<protein>
    <submittedName>
        <fullName evidence="3">Uncharacterized protein</fullName>
    </submittedName>
</protein>
<sequence length="238" mass="27685">MDEILKTLDIQSLTEEKQDEIKTKLNDVVQLKVDEQVKDKESELKDSLIEQYEEKFNDYKNDLTEKFSNFLDEVLDEELQIPDHIKEYARKGQLYSDIIENLKVRIGIDEGLLDQEAKEIMSEAKDEITELQSEQNKLISENMELKSDAKELSAHIYLTEKCNELTIPQKEKAMKLLEGVKDKEEIDRKIGVIVESEDDNSDNEDNLNEDNDNSGNEDNDLNENNVFTYWSQVLSQSK</sequence>
<keyword evidence="4" id="KW-1185">Reference proteome</keyword>
<accession>A0A133VQ66</accession>
<evidence type="ECO:0000313" key="3">
    <source>
        <dbReference type="EMBL" id="KXB08595.1"/>
    </source>
</evidence>
<proteinExistence type="predicted"/>
<evidence type="ECO:0000256" key="1">
    <source>
        <dbReference type="SAM" id="Coils"/>
    </source>
</evidence>
<evidence type="ECO:0000313" key="4">
    <source>
        <dbReference type="Proteomes" id="UP000070248"/>
    </source>
</evidence>
<evidence type="ECO:0000256" key="2">
    <source>
        <dbReference type="SAM" id="MobiDB-lite"/>
    </source>
</evidence>
<feature type="coiled-coil region" evidence="1">
    <location>
        <begin position="114"/>
        <end position="148"/>
    </location>
</feature>
<name>A0A133VQ66_9EURY</name>
<keyword evidence="1" id="KW-0175">Coiled coil</keyword>
<dbReference type="EMBL" id="LHYL01000011">
    <property type="protein sequence ID" value="KXB08595.1"/>
    <property type="molecule type" value="Genomic_DNA"/>
</dbReference>
<dbReference type="InterPro" id="IPR057966">
    <property type="entry name" value="T4_SCAF"/>
</dbReference>
<feature type="region of interest" description="Disordered" evidence="2">
    <location>
        <begin position="193"/>
        <end position="225"/>
    </location>
</feature>
<gene>
    <name evidence="3" type="ORF">AKJ59_00740</name>
</gene>
<feature type="compositionally biased region" description="Acidic residues" evidence="2">
    <location>
        <begin position="195"/>
        <end position="221"/>
    </location>
</feature>
<reference evidence="3 4" key="1">
    <citation type="journal article" date="2016" name="Sci. Rep.">
        <title>Metabolic traits of an uncultured archaeal lineage -MSBL1- from brine pools of the Red Sea.</title>
        <authorList>
            <person name="Mwirichia R."/>
            <person name="Alam I."/>
            <person name="Rashid M."/>
            <person name="Vinu M."/>
            <person name="Ba-Alawi W."/>
            <person name="Anthony Kamau A."/>
            <person name="Kamanda Ngugi D."/>
            <person name="Goker M."/>
            <person name="Klenk H.P."/>
            <person name="Bajic V."/>
            <person name="Stingl U."/>
        </authorList>
    </citation>
    <scope>NUCLEOTIDE SEQUENCE [LARGE SCALE GENOMIC DNA]</scope>
    <source>
        <strain evidence="3">SCGC-AAA385M02</strain>
    </source>
</reference>
<dbReference type="Pfam" id="PF25623">
    <property type="entry name" value="T4_CASP"/>
    <property type="match status" value="1"/>
</dbReference>
<dbReference type="AlphaFoldDB" id="A0A133VQ66"/>
<comment type="caution">
    <text evidence="3">The sequence shown here is derived from an EMBL/GenBank/DDBJ whole genome shotgun (WGS) entry which is preliminary data.</text>
</comment>
<organism evidence="3 4">
    <name type="scientific">candidate division MSBL1 archaeon SCGC-AAA385M02</name>
    <dbReference type="NCBI Taxonomy" id="1698287"/>
    <lineage>
        <taxon>Archaea</taxon>
        <taxon>Methanobacteriati</taxon>
        <taxon>Methanobacteriota</taxon>
        <taxon>candidate division MSBL1</taxon>
    </lineage>
</organism>